<evidence type="ECO:0000313" key="2">
    <source>
        <dbReference type="Proteomes" id="UP000004995"/>
    </source>
</evidence>
<dbReference type="Proteomes" id="UP000004995">
    <property type="component" value="Unassembled WGS sequence"/>
</dbReference>
<dbReference type="AlphaFoldDB" id="K4A451"/>
<reference evidence="2" key="1">
    <citation type="journal article" date="2012" name="Nat. Biotechnol.">
        <title>Reference genome sequence of the model plant Setaria.</title>
        <authorList>
            <person name="Bennetzen J.L."/>
            <person name="Schmutz J."/>
            <person name="Wang H."/>
            <person name="Percifield R."/>
            <person name="Hawkins J."/>
            <person name="Pontaroli A.C."/>
            <person name="Estep M."/>
            <person name="Feng L."/>
            <person name="Vaughn J.N."/>
            <person name="Grimwood J."/>
            <person name="Jenkins J."/>
            <person name="Barry K."/>
            <person name="Lindquist E."/>
            <person name="Hellsten U."/>
            <person name="Deshpande S."/>
            <person name="Wang X."/>
            <person name="Wu X."/>
            <person name="Mitros T."/>
            <person name="Triplett J."/>
            <person name="Yang X."/>
            <person name="Ye C.Y."/>
            <person name="Mauro-Herrera M."/>
            <person name="Wang L."/>
            <person name="Li P."/>
            <person name="Sharma M."/>
            <person name="Sharma R."/>
            <person name="Ronald P.C."/>
            <person name="Panaud O."/>
            <person name="Kellogg E.A."/>
            <person name="Brutnell T.P."/>
            <person name="Doust A.N."/>
            <person name="Tuskan G.A."/>
            <person name="Rokhsar D."/>
            <person name="Devos K.M."/>
        </authorList>
    </citation>
    <scope>NUCLEOTIDE SEQUENCE [LARGE SCALE GENOMIC DNA]</scope>
    <source>
        <strain evidence="2">cv. Yugu1</strain>
    </source>
</reference>
<dbReference type="EMBL" id="AGNK02000824">
    <property type="status" value="NOT_ANNOTATED_CDS"/>
    <property type="molecule type" value="Genomic_DNA"/>
</dbReference>
<accession>K4A451</accession>
<dbReference type="EnsemblPlants" id="KQL23316">
    <property type="protein sequence ID" value="KQL23316"/>
    <property type="gene ID" value="SETIT_033655mg"/>
</dbReference>
<dbReference type="InParanoid" id="K4A451"/>
<reference evidence="1" key="2">
    <citation type="submission" date="2018-08" db="UniProtKB">
        <authorList>
            <consortium name="EnsemblPlants"/>
        </authorList>
    </citation>
    <scope>IDENTIFICATION</scope>
    <source>
        <strain evidence="1">Yugu1</strain>
    </source>
</reference>
<organism evidence="1 2">
    <name type="scientific">Setaria italica</name>
    <name type="common">Foxtail millet</name>
    <name type="synonym">Panicum italicum</name>
    <dbReference type="NCBI Taxonomy" id="4555"/>
    <lineage>
        <taxon>Eukaryota</taxon>
        <taxon>Viridiplantae</taxon>
        <taxon>Streptophyta</taxon>
        <taxon>Embryophyta</taxon>
        <taxon>Tracheophyta</taxon>
        <taxon>Spermatophyta</taxon>
        <taxon>Magnoliopsida</taxon>
        <taxon>Liliopsida</taxon>
        <taxon>Poales</taxon>
        <taxon>Poaceae</taxon>
        <taxon>PACMAD clade</taxon>
        <taxon>Panicoideae</taxon>
        <taxon>Panicodae</taxon>
        <taxon>Paniceae</taxon>
        <taxon>Cenchrinae</taxon>
        <taxon>Setaria</taxon>
    </lineage>
</organism>
<dbReference type="Gramene" id="KQL23316">
    <property type="protein sequence ID" value="KQL23316"/>
    <property type="gene ID" value="SETIT_033655mg"/>
</dbReference>
<proteinExistence type="predicted"/>
<protein>
    <submittedName>
        <fullName evidence="1">Uncharacterized protein</fullName>
    </submittedName>
</protein>
<dbReference type="HOGENOM" id="CLU_3261435_0_0_1"/>
<keyword evidence="2" id="KW-1185">Reference proteome</keyword>
<sequence length="42" mass="4688">MKVWKCKTNGMIGSAHATVENLSDICQIHHRPKFEGKTCNSS</sequence>
<evidence type="ECO:0000313" key="1">
    <source>
        <dbReference type="EnsemblPlants" id="KQL23316"/>
    </source>
</evidence>
<name>K4A451_SETIT</name>